<dbReference type="AlphaFoldDB" id="A0AAJ0EGV2"/>
<evidence type="ECO:0000313" key="1">
    <source>
        <dbReference type="EMBL" id="KAK1639742.1"/>
    </source>
</evidence>
<dbReference type="GeneID" id="85474799"/>
<accession>A0AAJ0EGV2</accession>
<keyword evidence="2" id="KW-1185">Reference proteome</keyword>
<protein>
    <submittedName>
        <fullName evidence="1">Uncharacterized protein</fullName>
    </submittedName>
</protein>
<evidence type="ECO:0000313" key="2">
    <source>
        <dbReference type="Proteomes" id="UP001243989"/>
    </source>
</evidence>
<proteinExistence type="predicted"/>
<gene>
    <name evidence="1" type="ORF">BDP81DRAFT_421765</name>
</gene>
<comment type="caution">
    <text evidence="1">The sequence shown here is derived from an EMBL/GenBank/DDBJ whole genome shotgun (WGS) entry which is preliminary data.</text>
</comment>
<sequence>MSAVADSQQGMKSQVQDVHDFSPASGKAVWSCGCCAGISKHNTYTTRTLHYCAAPMCSPLLQSSSCTRPARRDAPPMQILCVLIRR</sequence>
<organism evidence="1 2">
    <name type="scientific">Colletotrichum phormii</name>
    <dbReference type="NCBI Taxonomy" id="359342"/>
    <lineage>
        <taxon>Eukaryota</taxon>
        <taxon>Fungi</taxon>
        <taxon>Dikarya</taxon>
        <taxon>Ascomycota</taxon>
        <taxon>Pezizomycotina</taxon>
        <taxon>Sordariomycetes</taxon>
        <taxon>Hypocreomycetidae</taxon>
        <taxon>Glomerellales</taxon>
        <taxon>Glomerellaceae</taxon>
        <taxon>Colletotrichum</taxon>
        <taxon>Colletotrichum acutatum species complex</taxon>
    </lineage>
</organism>
<dbReference type="RefSeq" id="XP_060448349.1">
    <property type="nucleotide sequence ID" value="XM_060589937.1"/>
</dbReference>
<name>A0AAJ0EGV2_9PEZI</name>
<reference evidence="1" key="1">
    <citation type="submission" date="2021-06" db="EMBL/GenBank/DDBJ databases">
        <title>Comparative genomics, transcriptomics and evolutionary studies reveal genomic signatures of adaptation to plant cell wall in hemibiotrophic fungi.</title>
        <authorList>
            <consortium name="DOE Joint Genome Institute"/>
            <person name="Baroncelli R."/>
            <person name="Diaz J.F."/>
            <person name="Benocci T."/>
            <person name="Peng M."/>
            <person name="Battaglia E."/>
            <person name="Haridas S."/>
            <person name="Andreopoulos W."/>
            <person name="Labutti K."/>
            <person name="Pangilinan J."/>
            <person name="Floch G.L."/>
            <person name="Makela M.R."/>
            <person name="Henrissat B."/>
            <person name="Grigoriev I.V."/>
            <person name="Crouch J.A."/>
            <person name="De Vries R.P."/>
            <person name="Sukno S.A."/>
            <person name="Thon M.R."/>
        </authorList>
    </citation>
    <scope>NUCLEOTIDE SEQUENCE</scope>
    <source>
        <strain evidence="1">CBS 102054</strain>
    </source>
</reference>
<dbReference type="EMBL" id="JAHMHQ010000005">
    <property type="protein sequence ID" value="KAK1639742.1"/>
    <property type="molecule type" value="Genomic_DNA"/>
</dbReference>
<dbReference type="Proteomes" id="UP001243989">
    <property type="component" value="Unassembled WGS sequence"/>
</dbReference>